<dbReference type="GO" id="GO:0006893">
    <property type="term" value="P:Golgi to plasma membrane transport"/>
    <property type="evidence" value="ECO:0007669"/>
    <property type="project" value="TreeGrafter"/>
</dbReference>
<comment type="function">
    <text evidence="4">Component of the exocyst complex involved in the docking of exocytic vesicles with fusion sites on the plasma membrane.</text>
</comment>
<dbReference type="PANTHER" id="PTHR14146:SF0">
    <property type="entry name" value="EXOCYST COMPLEX COMPONENT 4"/>
    <property type="match status" value="1"/>
</dbReference>
<feature type="region of interest" description="Disordered" evidence="5">
    <location>
        <begin position="1"/>
        <end position="81"/>
    </location>
</feature>
<accession>A0A9P6IEU5</accession>
<dbReference type="InterPro" id="IPR039682">
    <property type="entry name" value="Sec8/EXOC4"/>
</dbReference>
<organism evidence="8 9">
    <name type="scientific">Colletotrichum karsti</name>
    <dbReference type="NCBI Taxonomy" id="1095194"/>
    <lineage>
        <taxon>Eukaryota</taxon>
        <taxon>Fungi</taxon>
        <taxon>Dikarya</taxon>
        <taxon>Ascomycota</taxon>
        <taxon>Pezizomycotina</taxon>
        <taxon>Sordariomycetes</taxon>
        <taxon>Hypocreomycetidae</taxon>
        <taxon>Glomerellales</taxon>
        <taxon>Glomerellaceae</taxon>
        <taxon>Colletotrichum</taxon>
        <taxon>Colletotrichum boninense species complex</taxon>
    </lineage>
</organism>
<evidence type="ECO:0000256" key="3">
    <source>
        <dbReference type="ARBA" id="ARBA00022927"/>
    </source>
</evidence>
<keyword evidence="1 4" id="KW-0813">Transport</keyword>
<reference evidence="8" key="1">
    <citation type="submission" date="2020-03" db="EMBL/GenBank/DDBJ databases">
        <authorList>
            <person name="He L."/>
        </authorList>
    </citation>
    <scope>NUCLEOTIDE SEQUENCE</scope>
    <source>
        <strain evidence="8">CkLH20</strain>
    </source>
</reference>
<dbReference type="InterPro" id="IPR007191">
    <property type="entry name" value="Sec8_exocyst_N"/>
</dbReference>
<sequence>MSNRYGGAYRNGNGYGNFGRREEDYDPYGDGYSGGDRDRDRERDRDRGDRYAVGSPPMNSYSRSPPTMRNPGPPPMRSRERVQETNAERQIVQVLEHIKQDWPAMCQTDCVPVQLALQLLDTSSVGRAHDYRKFQQTHTYLQDSLKGIVHEHHQGFNSSIGTFHKIQGSIQASQKKVRTLKDSLLTSKVSLCTSDPELKKLSAASQAYDELLTTLNELEELRLVPDQLEARISEKRFLSAVEVLQNALRKLRKPELDDIGALSDLRGYLANQDTALMDILVEELHEHLYLKSPYCQERWQNLAKTQGASKEGNYEAITIAPFHQILDSMDFEGKAAEDPAKNPEADTFSYVTLLVEALNKLGRLETAVDTLKQRLPVELFTIVNETLNEVDQRHPSSLRGGSANTQGLHIYGNRETQMRADVIYDLLWTLFGKFEAIAEGHRVFHESIKALIRREGAGNNSALLGSFKELWNLYQNEIRSLLHNYVTTDADVYQFNSSPKPGANINGKKDAAREHLFKFAEGDPKAVDMTTEYEALEGIIRAAVPGLTDTSRKGADKKRPALEANTKRVTATGWENKQTQGTYKSLVEPSVFNMSLLLPPTLVFLQRLKMIVPPGSDLATSTLTSFLDNFLVNVFQPQLDETLGKLSDTIFGEVDSFLQDQEWTQVARRPVFKGTTAFFAVVTAFCRMLGTIPHDQALSTLIITQMMRYYDRCFEWYKSLVSKTQAQTGEPAKLRMSAAMALEEGDVHETMKQLWTSDTLERDLLDKEVGLLIVQTNEKRMELADIITDKDTISSLCLLYTSMKWLAVKISGLRHITRNESDSSRPHLNRGSSKRWTLMNDPSKATNEEGPVYLPMTQETVQAFDGIVSSFEELAGTALLTLHMEIRTEIIYSLRTALSPDKAPYLLDQEVTEPDPQILTLNSDLVLYDETITKYLRAKETAFIRTGLGLLINGYLVTNAAFVSPMNAKGCGRMQLNILVLQQNLKNVEEGVDLARASNYFALFDKGPDAIVDKAREDKDKDEHADQSDTFTYEELRTLLELCFSEQLANPERGIASAAKRQMADKMLGLSEYMWQS</sequence>
<evidence type="ECO:0000256" key="5">
    <source>
        <dbReference type="SAM" id="MobiDB-lite"/>
    </source>
</evidence>
<keyword evidence="3 4" id="KW-0653">Protein transport</keyword>
<evidence type="ECO:0000259" key="7">
    <source>
        <dbReference type="Pfam" id="PF20652"/>
    </source>
</evidence>
<dbReference type="OrthoDB" id="272977at2759"/>
<protein>
    <recommendedName>
        <fullName evidence="4">Exocyst complex component Sec8</fullName>
    </recommendedName>
</protein>
<dbReference type="PANTHER" id="PTHR14146">
    <property type="entry name" value="EXOCYST COMPLEX COMPONENT 4"/>
    <property type="match status" value="1"/>
</dbReference>
<dbReference type="RefSeq" id="XP_038750600.1">
    <property type="nucleotide sequence ID" value="XM_038884008.1"/>
</dbReference>
<feature type="region of interest" description="Disordered" evidence="5">
    <location>
        <begin position="819"/>
        <end position="848"/>
    </location>
</feature>
<dbReference type="GO" id="GO:0006904">
    <property type="term" value="P:vesicle docking involved in exocytosis"/>
    <property type="evidence" value="ECO:0007669"/>
    <property type="project" value="InterPro"/>
</dbReference>
<feature type="domain" description="Exocyst complex component Sec8 N-terminal" evidence="6">
    <location>
        <begin position="91"/>
        <end position="230"/>
    </location>
</feature>
<dbReference type="Pfam" id="PF20652">
    <property type="entry name" value="Sec8_C"/>
    <property type="match status" value="1"/>
</dbReference>
<dbReference type="Pfam" id="PF04048">
    <property type="entry name" value="Sec8_N"/>
    <property type="match status" value="1"/>
</dbReference>
<dbReference type="GeneID" id="62157082"/>
<dbReference type="Proteomes" id="UP000781932">
    <property type="component" value="Unassembled WGS sequence"/>
</dbReference>
<dbReference type="InterPro" id="IPR048630">
    <property type="entry name" value="Sec8_M"/>
</dbReference>
<evidence type="ECO:0000256" key="4">
    <source>
        <dbReference type="RuleBase" id="RU367079"/>
    </source>
</evidence>
<evidence type="ECO:0000259" key="6">
    <source>
        <dbReference type="Pfam" id="PF04048"/>
    </source>
</evidence>
<comment type="caution">
    <text evidence="8">The sequence shown here is derived from an EMBL/GenBank/DDBJ whole genome shotgun (WGS) entry which is preliminary data.</text>
</comment>
<name>A0A9P6IEU5_9PEZI</name>
<evidence type="ECO:0000313" key="8">
    <source>
        <dbReference type="EMBL" id="KAF9881139.1"/>
    </source>
</evidence>
<feature type="compositionally biased region" description="Low complexity" evidence="5">
    <location>
        <begin position="1"/>
        <end position="12"/>
    </location>
</feature>
<dbReference type="GO" id="GO:0090522">
    <property type="term" value="P:vesicle tethering involved in exocytosis"/>
    <property type="evidence" value="ECO:0007669"/>
    <property type="project" value="UniProtKB-UniRule"/>
</dbReference>
<evidence type="ECO:0000256" key="2">
    <source>
        <dbReference type="ARBA" id="ARBA00022483"/>
    </source>
</evidence>
<feature type="compositionally biased region" description="Basic and acidic residues" evidence="5">
    <location>
        <begin position="35"/>
        <end position="50"/>
    </location>
</feature>
<dbReference type="GO" id="GO:0015031">
    <property type="term" value="P:protein transport"/>
    <property type="evidence" value="ECO:0007669"/>
    <property type="project" value="UniProtKB-KW"/>
</dbReference>
<dbReference type="GO" id="GO:0006612">
    <property type="term" value="P:protein targeting to membrane"/>
    <property type="evidence" value="ECO:0007669"/>
    <property type="project" value="UniProtKB-UniRule"/>
</dbReference>
<dbReference type="GO" id="GO:0000145">
    <property type="term" value="C:exocyst"/>
    <property type="evidence" value="ECO:0007669"/>
    <property type="project" value="UniProtKB-UniRule"/>
</dbReference>
<keyword evidence="2 4" id="KW-0268">Exocytosis</keyword>
<evidence type="ECO:0000256" key="1">
    <source>
        <dbReference type="ARBA" id="ARBA00022448"/>
    </source>
</evidence>
<gene>
    <name evidence="8" type="ORF">CkaCkLH20_01289</name>
</gene>
<feature type="domain" description="Exocyst complex component Sec8 middle helical bundle" evidence="7">
    <location>
        <begin position="342"/>
        <end position="602"/>
    </location>
</feature>
<dbReference type="AlphaFoldDB" id="A0A9P6IEU5"/>
<reference evidence="8" key="2">
    <citation type="submission" date="2020-11" db="EMBL/GenBank/DDBJ databases">
        <title>Whole genome sequencing of Colletotrichum sp.</title>
        <authorList>
            <person name="Li H."/>
        </authorList>
    </citation>
    <scope>NUCLEOTIDE SEQUENCE</scope>
    <source>
        <strain evidence="8">CkLH20</strain>
    </source>
</reference>
<dbReference type="EMBL" id="JAATWM020000003">
    <property type="protein sequence ID" value="KAF9881139.1"/>
    <property type="molecule type" value="Genomic_DNA"/>
</dbReference>
<proteinExistence type="inferred from homology"/>
<keyword evidence="9" id="KW-1185">Reference proteome</keyword>
<evidence type="ECO:0000313" key="9">
    <source>
        <dbReference type="Proteomes" id="UP000781932"/>
    </source>
</evidence>
<comment type="similarity">
    <text evidence="4">Belongs to the SEC8 family.</text>
</comment>